<dbReference type="AlphaFoldDB" id="A0A0E9RND0"/>
<reference evidence="1" key="2">
    <citation type="journal article" date="2015" name="Fish Shellfish Immunol.">
        <title>Early steps in the European eel (Anguilla anguilla)-Vibrio vulnificus interaction in the gills: Role of the RtxA13 toxin.</title>
        <authorList>
            <person name="Callol A."/>
            <person name="Pajuelo D."/>
            <person name="Ebbesson L."/>
            <person name="Teles M."/>
            <person name="MacKenzie S."/>
            <person name="Amaro C."/>
        </authorList>
    </citation>
    <scope>NUCLEOTIDE SEQUENCE</scope>
</reference>
<protein>
    <submittedName>
        <fullName evidence="1">Uncharacterized protein</fullName>
    </submittedName>
</protein>
<organism evidence="1">
    <name type="scientific">Anguilla anguilla</name>
    <name type="common">European freshwater eel</name>
    <name type="synonym">Muraena anguilla</name>
    <dbReference type="NCBI Taxonomy" id="7936"/>
    <lineage>
        <taxon>Eukaryota</taxon>
        <taxon>Metazoa</taxon>
        <taxon>Chordata</taxon>
        <taxon>Craniata</taxon>
        <taxon>Vertebrata</taxon>
        <taxon>Euteleostomi</taxon>
        <taxon>Actinopterygii</taxon>
        <taxon>Neopterygii</taxon>
        <taxon>Teleostei</taxon>
        <taxon>Anguilliformes</taxon>
        <taxon>Anguillidae</taxon>
        <taxon>Anguilla</taxon>
    </lineage>
</organism>
<sequence length="33" mass="3949">MTVLNSQVFFDGRKKAYKMERLLIKICNRSSRD</sequence>
<name>A0A0E9RND0_ANGAN</name>
<reference evidence="1" key="1">
    <citation type="submission" date="2014-11" db="EMBL/GenBank/DDBJ databases">
        <authorList>
            <person name="Amaro Gonzalez C."/>
        </authorList>
    </citation>
    <scope>NUCLEOTIDE SEQUENCE</scope>
</reference>
<evidence type="ECO:0000313" key="1">
    <source>
        <dbReference type="EMBL" id="JAH29853.1"/>
    </source>
</evidence>
<accession>A0A0E9RND0</accession>
<dbReference type="EMBL" id="GBXM01078724">
    <property type="protein sequence ID" value="JAH29853.1"/>
    <property type="molecule type" value="Transcribed_RNA"/>
</dbReference>
<proteinExistence type="predicted"/>